<feature type="region of interest" description="Disordered" evidence="7">
    <location>
        <begin position="1"/>
        <end position="28"/>
    </location>
</feature>
<gene>
    <name evidence="10" type="ORF">SAMN05444320_11789</name>
</gene>
<feature type="domain" description="Na+/H+ antiporter MnhB subunit-related protein" evidence="9">
    <location>
        <begin position="40"/>
        <end position="162"/>
    </location>
</feature>
<evidence type="ECO:0000256" key="7">
    <source>
        <dbReference type="SAM" id="MobiDB-lite"/>
    </source>
</evidence>
<evidence type="ECO:0000313" key="10">
    <source>
        <dbReference type="EMBL" id="SHG97426.1"/>
    </source>
</evidence>
<dbReference type="Pfam" id="PF04039">
    <property type="entry name" value="MnhB"/>
    <property type="match status" value="1"/>
</dbReference>
<evidence type="ECO:0000256" key="4">
    <source>
        <dbReference type="ARBA" id="ARBA00022692"/>
    </source>
</evidence>
<dbReference type="InterPro" id="IPR050622">
    <property type="entry name" value="CPA3_antiporter_subunitB"/>
</dbReference>
<evidence type="ECO:0000259" key="9">
    <source>
        <dbReference type="Pfam" id="PF04039"/>
    </source>
</evidence>
<keyword evidence="3" id="KW-1003">Cell membrane</keyword>
<evidence type="ECO:0000256" key="3">
    <source>
        <dbReference type="ARBA" id="ARBA00022475"/>
    </source>
</evidence>
<protein>
    <submittedName>
        <fullName evidence="10">Multisubunit sodium/proton antiporter, MrpB subunit</fullName>
    </submittedName>
</protein>
<organism evidence="10 11">
    <name type="scientific">Streptoalloteichus hindustanus</name>
    <dbReference type="NCBI Taxonomy" id="2017"/>
    <lineage>
        <taxon>Bacteria</taxon>
        <taxon>Bacillati</taxon>
        <taxon>Actinomycetota</taxon>
        <taxon>Actinomycetes</taxon>
        <taxon>Pseudonocardiales</taxon>
        <taxon>Pseudonocardiaceae</taxon>
        <taxon>Streptoalloteichus</taxon>
    </lineage>
</organism>
<feature type="transmembrane region" description="Helical" evidence="8">
    <location>
        <begin position="42"/>
        <end position="60"/>
    </location>
</feature>
<comment type="similarity">
    <text evidence="2">Belongs to the CPA3 antiporters (TC 2.A.63) subunit B family.</text>
</comment>
<evidence type="ECO:0000313" key="11">
    <source>
        <dbReference type="Proteomes" id="UP000184501"/>
    </source>
</evidence>
<dbReference type="Proteomes" id="UP000184501">
    <property type="component" value="Unassembled WGS sequence"/>
</dbReference>
<accession>A0A1M5P6L7</accession>
<feature type="transmembrane region" description="Helical" evidence="8">
    <location>
        <begin position="106"/>
        <end position="126"/>
    </location>
</feature>
<dbReference type="STRING" id="2017.SAMN05444320_11789"/>
<dbReference type="PANTHER" id="PTHR33932:SF4">
    <property type="entry name" value="NA(+)_H(+) ANTIPORTER SUBUNIT B"/>
    <property type="match status" value="1"/>
</dbReference>
<comment type="subcellular location">
    <subcellularLocation>
        <location evidence="1">Cell membrane</location>
        <topology evidence="1">Multi-pass membrane protein</topology>
    </subcellularLocation>
</comment>
<evidence type="ECO:0000256" key="6">
    <source>
        <dbReference type="ARBA" id="ARBA00023136"/>
    </source>
</evidence>
<evidence type="ECO:0000256" key="1">
    <source>
        <dbReference type="ARBA" id="ARBA00004651"/>
    </source>
</evidence>
<dbReference type="InterPro" id="IPR007182">
    <property type="entry name" value="MnhB"/>
</dbReference>
<evidence type="ECO:0000256" key="5">
    <source>
        <dbReference type="ARBA" id="ARBA00022989"/>
    </source>
</evidence>
<dbReference type="AlphaFoldDB" id="A0A1M5P6L7"/>
<reference evidence="10 11" key="1">
    <citation type="submission" date="2016-11" db="EMBL/GenBank/DDBJ databases">
        <authorList>
            <person name="Jaros S."/>
            <person name="Januszkiewicz K."/>
            <person name="Wedrychowicz H."/>
        </authorList>
    </citation>
    <scope>NUCLEOTIDE SEQUENCE [LARGE SCALE GENOMIC DNA]</scope>
    <source>
        <strain evidence="10 11">DSM 44523</strain>
    </source>
</reference>
<evidence type="ECO:0000256" key="8">
    <source>
        <dbReference type="SAM" id="Phobius"/>
    </source>
</evidence>
<dbReference type="GO" id="GO:0005886">
    <property type="term" value="C:plasma membrane"/>
    <property type="evidence" value="ECO:0007669"/>
    <property type="project" value="UniProtKB-SubCell"/>
</dbReference>
<proteinExistence type="inferred from homology"/>
<dbReference type="RefSeq" id="WP_073489833.1">
    <property type="nucleotide sequence ID" value="NZ_FQVN01000017.1"/>
</dbReference>
<dbReference type="PANTHER" id="PTHR33932">
    <property type="entry name" value="NA(+)/H(+) ANTIPORTER SUBUNIT B"/>
    <property type="match status" value="1"/>
</dbReference>
<keyword evidence="6 8" id="KW-0472">Membrane</keyword>
<evidence type="ECO:0000256" key="2">
    <source>
        <dbReference type="ARBA" id="ARBA00009425"/>
    </source>
</evidence>
<feature type="transmembrane region" description="Helical" evidence="8">
    <location>
        <begin position="146"/>
        <end position="165"/>
    </location>
</feature>
<sequence>MSADRPGPDTPPRPRGKHQPRDRWLPGAHELPVPRRSMLLEVVTRLVFPAVLVLSLYLLLAGHHRTGGGFSGGLVASQAFVLRYLAGGRADLARAAPAEPQKVLGVGLALAAAVALTPLLLGQPVLTSAVLHVEPPVFGPVEVPSSLLFDAGVYLVVVGVTLKLLRSLGVRIERETDNGGEAR</sequence>
<keyword evidence="5 8" id="KW-1133">Transmembrane helix</keyword>
<dbReference type="EMBL" id="FQVN01000017">
    <property type="protein sequence ID" value="SHG97426.1"/>
    <property type="molecule type" value="Genomic_DNA"/>
</dbReference>
<keyword evidence="4 8" id="KW-0812">Transmembrane</keyword>
<keyword evidence="11" id="KW-1185">Reference proteome</keyword>
<name>A0A1M5P6L7_STRHI</name>
<dbReference type="OrthoDB" id="3436314at2"/>